<dbReference type="HOGENOM" id="CLU_048557_0_0_7"/>
<reference evidence="2" key="1">
    <citation type="journal article" date="2009" name="Environ. Microbiol.">
        <title>Contribution of mobile genetic elements to Desulfovibrio vulgaris genome plasticity.</title>
        <authorList>
            <person name="Walker C.B."/>
            <person name="Stolyar S."/>
            <person name="Chivian D."/>
            <person name="Pinel N."/>
            <person name="Gabster J.A."/>
            <person name="Dehal P.S."/>
            <person name="He Z."/>
            <person name="Yang Z.K."/>
            <person name="Yen H.C."/>
            <person name="Zhou J."/>
            <person name="Wall J.D."/>
            <person name="Hazen T.C."/>
            <person name="Arkin A.P."/>
            <person name="Stahl D.A."/>
        </authorList>
    </citation>
    <scope>NUCLEOTIDE SEQUENCE [LARGE SCALE GENOMIC DNA]</scope>
    <source>
        <strain evidence="2">DP4</strain>
    </source>
</reference>
<protein>
    <submittedName>
        <fullName evidence="1">Putative phage protein</fullName>
    </submittedName>
</protein>
<dbReference type="Proteomes" id="UP000009173">
    <property type="component" value="Chromosome"/>
</dbReference>
<proteinExistence type="predicted"/>
<accession>A0A0H3A9A7</accession>
<organism evidence="1 2">
    <name type="scientific">Nitratidesulfovibrio vulgaris (strain DP4)</name>
    <name type="common">Desulfovibrio vulgaris</name>
    <dbReference type="NCBI Taxonomy" id="391774"/>
    <lineage>
        <taxon>Bacteria</taxon>
        <taxon>Pseudomonadati</taxon>
        <taxon>Thermodesulfobacteriota</taxon>
        <taxon>Desulfovibrionia</taxon>
        <taxon>Desulfovibrionales</taxon>
        <taxon>Desulfovibrionaceae</taxon>
        <taxon>Nitratidesulfovibrio</taxon>
    </lineage>
</organism>
<dbReference type="AlphaFoldDB" id="A0A0H3A9A7"/>
<sequence>MAYEIGTATDYKDLLAKLKTFVTTNAALVAAGQQWTVMRHTAPASGDHELILRGPGLAGADQIYVGIKTEAVSNGGRNWQLNGFTGYDSPASFEAQPGGLAANLPRLLLLDAGMPYWFFANGRRIIVVARASTTYQIAYLGFIMPYGPPAGLPYPMFVGGCACTASVWSDSLLRSNAPFFCARNDAPSSSIRPTSSSGYFMTAGWKCLIEKQYYYNNWYANFELFVLPHSGLVTTSTGYKMLALLRPNVDNSFPLIPMTLCASGTARNVYGEFDGMFGLPGIGVAAEDIVTISGQNFLVFSGGALTGRNNFVAIRMD</sequence>
<name>A0A0H3A9A7_NITV4</name>
<evidence type="ECO:0000313" key="1">
    <source>
        <dbReference type="EMBL" id="ABM28097.1"/>
    </source>
</evidence>
<dbReference type="EMBL" id="CP000527">
    <property type="protein sequence ID" value="ABM28097.1"/>
    <property type="molecule type" value="Genomic_DNA"/>
</dbReference>
<dbReference type="RefSeq" id="WP_011792040.1">
    <property type="nucleotide sequence ID" value="NC_008751.1"/>
</dbReference>
<dbReference type="KEGG" id="dvl:Dvul_1077"/>
<evidence type="ECO:0000313" key="2">
    <source>
        <dbReference type="Proteomes" id="UP000009173"/>
    </source>
</evidence>
<gene>
    <name evidence="1" type="ordered locus">Dvul_1077</name>
</gene>